<feature type="signal peptide" evidence="1">
    <location>
        <begin position="1"/>
        <end position="29"/>
    </location>
</feature>
<accession>A0ABW0GI05</accession>
<protein>
    <submittedName>
        <fullName evidence="2">Uncharacterized protein</fullName>
    </submittedName>
</protein>
<dbReference type="Proteomes" id="UP001596122">
    <property type="component" value="Unassembled WGS sequence"/>
</dbReference>
<dbReference type="EMBL" id="JBHSLD010000001">
    <property type="protein sequence ID" value="MFC5379490.1"/>
    <property type="molecule type" value="Genomic_DNA"/>
</dbReference>
<keyword evidence="3" id="KW-1185">Reference proteome</keyword>
<evidence type="ECO:0000256" key="1">
    <source>
        <dbReference type="SAM" id="SignalP"/>
    </source>
</evidence>
<evidence type="ECO:0000313" key="3">
    <source>
        <dbReference type="Proteomes" id="UP001596122"/>
    </source>
</evidence>
<organism evidence="2 3">
    <name type="scientific">Aquipuribacter nitratireducens</name>
    <dbReference type="NCBI Taxonomy" id="650104"/>
    <lineage>
        <taxon>Bacteria</taxon>
        <taxon>Bacillati</taxon>
        <taxon>Actinomycetota</taxon>
        <taxon>Actinomycetes</taxon>
        <taxon>Micrococcales</taxon>
        <taxon>Intrasporangiaceae</taxon>
        <taxon>Aquipuribacter</taxon>
    </lineage>
</organism>
<sequence>MRHARLLPVVATAACAAIVTTGLAVPASADRVPAADFTSEVVVYDADTGRQVTIDLRTATTTGTLADRRWSAGWDHVVPVDYTQYAAGNPATLVYNSTTGRYAVVDHYDDGSTVTLAQGQWSRGWDVITTIPANSQEPGRVDEVMLVDSETGRVVVLETFGLDGGAGFRTVADQSSTAPVGTDTVLASEAFFRAPGDDVFREAALVFYDSRTGERSLGFVSSSYANTLVSVVVEDTLPAWSAGWDVVSRVEVDGTAGDEVLFYNARTGRSILADLLDATYRYRVISQRPWSAGWDVTVVEADGSLGSEVLLYNPETGRQVTVDLKRDGSTGTYADRQWSRGWDSLVAIETEFFAD</sequence>
<comment type="caution">
    <text evidence="2">The sequence shown here is derived from an EMBL/GenBank/DDBJ whole genome shotgun (WGS) entry which is preliminary data.</text>
</comment>
<name>A0ABW0GI05_9MICO</name>
<keyword evidence="1" id="KW-0732">Signal</keyword>
<gene>
    <name evidence="2" type="ORF">ACFPJ6_01670</name>
</gene>
<evidence type="ECO:0000313" key="2">
    <source>
        <dbReference type="EMBL" id="MFC5379490.1"/>
    </source>
</evidence>
<dbReference type="RefSeq" id="WP_340266274.1">
    <property type="nucleotide sequence ID" value="NZ_JBBEOG010000001.1"/>
</dbReference>
<reference evidence="3" key="1">
    <citation type="journal article" date="2019" name="Int. J. Syst. Evol. Microbiol.">
        <title>The Global Catalogue of Microorganisms (GCM) 10K type strain sequencing project: providing services to taxonomists for standard genome sequencing and annotation.</title>
        <authorList>
            <consortium name="The Broad Institute Genomics Platform"/>
            <consortium name="The Broad Institute Genome Sequencing Center for Infectious Disease"/>
            <person name="Wu L."/>
            <person name="Ma J."/>
        </authorList>
    </citation>
    <scope>NUCLEOTIDE SEQUENCE [LARGE SCALE GENOMIC DNA]</scope>
    <source>
        <strain evidence="3">CCUG 43114</strain>
    </source>
</reference>
<feature type="chain" id="PRO_5047225411" evidence="1">
    <location>
        <begin position="30"/>
        <end position="355"/>
    </location>
</feature>
<proteinExistence type="predicted"/>